<feature type="region of interest" description="Disordered" evidence="1">
    <location>
        <begin position="56"/>
        <end position="279"/>
    </location>
</feature>
<feature type="region of interest" description="Disordered" evidence="1">
    <location>
        <begin position="1"/>
        <end position="30"/>
    </location>
</feature>
<keyword evidence="3" id="KW-1185">Reference proteome</keyword>
<comment type="caution">
    <text evidence="2">The sequence shown here is derived from an EMBL/GenBank/DDBJ whole genome shotgun (WGS) entry which is preliminary data.</text>
</comment>
<feature type="compositionally biased region" description="Pro residues" evidence="1">
    <location>
        <begin position="266"/>
        <end position="279"/>
    </location>
</feature>
<feature type="compositionally biased region" description="Polar residues" evidence="1">
    <location>
        <begin position="119"/>
        <end position="133"/>
    </location>
</feature>
<name>A0A8T2P3L0_9TELE</name>
<feature type="compositionally biased region" description="Basic and acidic residues" evidence="1">
    <location>
        <begin position="240"/>
        <end position="254"/>
    </location>
</feature>
<gene>
    <name evidence="2" type="ORF">JZ751_006001</name>
</gene>
<evidence type="ECO:0000256" key="1">
    <source>
        <dbReference type="SAM" id="MobiDB-lite"/>
    </source>
</evidence>
<evidence type="ECO:0000313" key="3">
    <source>
        <dbReference type="Proteomes" id="UP000824540"/>
    </source>
</evidence>
<proteinExistence type="predicted"/>
<reference evidence="2" key="1">
    <citation type="thesis" date="2021" institute="BYU ScholarsArchive" country="Provo, UT, USA">
        <title>Applications of and Algorithms for Genome Assembly and Genomic Analyses with an Emphasis on Marine Teleosts.</title>
        <authorList>
            <person name="Pickett B.D."/>
        </authorList>
    </citation>
    <scope>NUCLEOTIDE SEQUENCE</scope>
    <source>
        <strain evidence="2">HI-2016</strain>
    </source>
</reference>
<feature type="compositionally biased region" description="Acidic residues" evidence="1">
    <location>
        <begin position="217"/>
        <end position="231"/>
    </location>
</feature>
<feature type="compositionally biased region" description="Low complexity" evidence="1">
    <location>
        <begin position="159"/>
        <end position="184"/>
    </location>
</feature>
<organism evidence="2 3">
    <name type="scientific">Albula glossodonta</name>
    <name type="common">roundjaw bonefish</name>
    <dbReference type="NCBI Taxonomy" id="121402"/>
    <lineage>
        <taxon>Eukaryota</taxon>
        <taxon>Metazoa</taxon>
        <taxon>Chordata</taxon>
        <taxon>Craniata</taxon>
        <taxon>Vertebrata</taxon>
        <taxon>Euteleostomi</taxon>
        <taxon>Actinopterygii</taxon>
        <taxon>Neopterygii</taxon>
        <taxon>Teleostei</taxon>
        <taxon>Albuliformes</taxon>
        <taxon>Albulidae</taxon>
        <taxon>Albula</taxon>
    </lineage>
</organism>
<protein>
    <recommendedName>
        <fullName evidence="4">Hemogen</fullName>
    </recommendedName>
</protein>
<sequence length="279" mass="30475">METLEKDTTQVECKQPDDNQGGIRGRLRDRDLLRKRRAEAEEKAIYQWVYGVQSKRKTVRREGKSGPGRKGRPRKSEASSQEGVTQDGKEEEWLPQGVTMSQANEQLNLDTTKEEEPLTFNTINTEAPVTTDTTKGEEPPAKAMVDSLPVDPSKGKGESLSLPPLQSPPLLSFLPSSSLFTAPPVTEPRPEVVPSSAPAPPKEETPQVEIKSSLPAEEPEIEDLGPEEEEFNVTPVAKPIVEKGASEEPGDKVTDSTQLYSIPAMVSPPQPSYLPGPSL</sequence>
<dbReference type="AlphaFoldDB" id="A0A8T2P3L0"/>
<feature type="compositionally biased region" description="Polar residues" evidence="1">
    <location>
        <begin position="98"/>
        <end position="110"/>
    </location>
</feature>
<feature type="compositionally biased region" description="Basic and acidic residues" evidence="1">
    <location>
        <begin position="1"/>
        <end position="17"/>
    </location>
</feature>
<dbReference type="OrthoDB" id="8945032at2759"/>
<evidence type="ECO:0000313" key="2">
    <source>
        <dbReference type="EMBL" id="KAG9347074.1"/>
    </source>
</evidence>
<accession>A0A8T2P3L0</accession>
<dbReference type="Proteomes" id="UP000824540">
    <property type="component" value="Unassembled WGS sequence"/>
</dbReference>
<dbReference type="EMBL" id="JAFBMS010000014">
    <property type="protein sequence ID" value="KAG9347074.1"/>
    <property type="molecule type" value="Genomic_DNA"/>
</dbReference>
<evidence type="ECO:0008006" key="4">
    <source>
        <dbReference type="Google" id="ProtNLM"/>
    </source>
</evidence>